<dbReference type="SUPFAM" id="SSF54197">
    <property type="entry name" value="HIT-like"/>
    <property type="match status" value="1"/>
</dbReference>
<keyword evidence="6" id="KW-1185">Reference proteome</keyword>
<dbReference type="GO" id="GO:0000166">
    <property type="term" value="F:nucleotide binding"/>
    <property type="evidence" value="ECO:0007669"/>
    <property type="project" value="UniProtKB-KW"/>
</dbReference>
<dbReference type="Gene3D" id="3.30.428.10">
    <property type="entry name" value="HIT-like"/>
    <property type="match status" value="1"/>
</dbReference>
<dbReference type="Proteomes" id="UP000799118">
    <property type="component" value="Unassembled WGS sequence"/>
</dbReference>
<reference evidence="5" key="1">
    <citation type="journal article" date="2019" name="Environ. Microbiol.">
        <title>Fungal ecological strategies reflected in gene transcription - a case study of two litter decomposers.</title>
        <authorList>
            <person name="Barbi F."/>
            <person name="Kohler A."/>
            <person name="Barry K."/>
            <person name="Baskaran P."/>
            <person name="Daum C."/>
            <person name="Fauchery L."/>
            <person name="Ihrmark K."/>
            <person name="Kuo A."/>
            <person name="LaButti K."/>
            <person name="Lipzen A."/>
            <person name="Morin E."/>
            <person name="Grigoriev I.V."/>
            <person name="Henrissat B."/>
            <person name="Lindahl B."/>
            <person name="Martin F."/>
        </authorList>
    </citation>
    <scope>NUCLEOTIDE SEQUENCE</scope>
    <source>
        <strain evidence="5">JB14</strain>
    </source>
</reference>
<dbReference type="PANTHER" id="PTHR12486:SF5">
    <property type="entry name" value="ADENOSINE 5'-MONOPHOSPHORAMIDASE HINT3"/>
    <property type="match status" value="1"/>
</dbReference>
<keyword evidence="2" id="KW-0378">Hydrolase</keyword>
<keyword evidence="1" id="KW-0547">Nucleotide-binding</keyword>
<dbReference type="OrthoDB" id="1915375at2759"/>
<sequence length="179" mass="20389">MSFARLLSRLFFSGTPSGSPPLIEQSKYDSNCVFCDVSVQNGFDVLWEDEKLIAFRDQIPASKYHIQVIPKEHIRSIRQLRKSDVQMLKDMVKLAHQLLDELAIAGPTRKMGFHIPPFNSINHLHLHVQALPYKTLAKKAKYPVANGFKSYIKGFSWFVEAKQAISILQDDRTVGVFPC</sequence>
<proteinExistence type="predicted"/>
<dbReference type="AlphaFoldDB" id="A0A6A4GBZ6"/>
<feature type="short sequence motif" description="Histidine triad motif" evidence="3">
    <location>
        <begin position="123"/>
        <end position="127"/>
    </location>
</feature>
<evidence type="ECO:0000313" key="6">
    <source>
        <dbReference type="Proteomes" id="UP000799118"/>
    </source>
</evidence>
<dbReference type="InterPro" id="IPR036265">
    <property type="entry name" value="HIT-like_sf"/>
</dbReference>
<feature type="domain" description="HIT" evidence="4">
    <location>
        <begin position="33"/>
        <end position="138"/>
    </location>
</feature>
<evidence type="ECO:0000256" key="1">
    <source>
        <dbReference type="ARBA" id="ARBA00022741"/>
    </source>
</evidence>
<dbReference type="EMBL" id="ML770749">
    <property type="protein sequence ID" value="KAE9383039.1"/>
    <property type="molecule type" value="Genomic_DNA"/>
</dbReference>
<dbReference type="GO" id="GO:0016787">
    <property type="term" value="F:hydrolase activity"/>
    <property type="evidence" value="ECO:0007669"/>
    <property type="project" value="UniProtKB-KW"/>
</dbReference>
<accession>A0A6A4GBZ6</accession>
<dbReference type="PROSITE" id="PS51084">
    <property type="entry name" value="HIT_2"/>
    <property type="match status" value="1"/>
</dbReference>
<evidence type="ECO:0000313" key="5">
    <source>
        <dbReference type="EMBL" id="KAE9383039.1"/>
    </source>
</evidence>
<organism evidence="5 6">
    <name type="scientific">Gymnopus androsaceus JB14</name>
    <dbReference type="NCBI Taxonomy" id="1447944"/>
    <lineage>
        <taxon>Eukaryota</taxon>
        <taxon>Fungi</taxon>
        <taxon>Dikarya</taxon>
        <taxon>Basidiomycota</taxon>
        <taxon>Agaricomycotina</taxon>
        <taxon>Agaricomycetes</taxon>
        <taxon>Agaricomycetidae</taxon>
        <taxon>Agaricales</taxon>
        <taxon>Marasmiineae</taxon>
        <taxon>Omphalotaceae</taxon>
        <taxon>Gymnopus</taxon>
    </lineage>
</organism>
<dbReference type="InterPro" id="IPR011146">
    <property type="entry name" value="HIT-like"/>
</dbReference>
<evidence type="ECO:0000259" key="4">
    <source>
        <dbReference type="PROSITE" id="PS51084"/>
    </source>
</evidence>
<dbReference type="Pfam" id="PF11969">
    <property type="entry name" value="DcpS_C"/>
    <property type="match status" value="1"/>
</dbReference>
<gene>
    <name evidence="5" type="ORF">BT96DRAFT_120392</name>
</gene>
<evidence type="ECO:0000256" key="2">
    <source>
        <dbReference type="ARBA" id="ARBA00022801"/>
    </source>
</evidence>
<dbReference type="PANTHER" id="PTHR12486">
    <property type="entry name" value="APRATAXIN-RELATED"/>
    <property type="match status" value="1"/>
</dbReference>
<name>A0A6A4GBZ6_9AGAR</name>
<protein>
    <submittedName>
        <fullName evidence="5">HIT-like protein</fullName>
    </submittedName>
</protein>
<evidence type="ECO:0000256" key="3">
    <source>
        <dbReference type="PROSITE-ProRule" id="PRU00464"/>
    </source>
</evidence>